<evidence type="ECO:0000313" key="8">
    <source>
        <dbReference type="EMBL" id="TIB81172.1"/>
    </source>
</evidence>
<dbReference type="Gene3D" id="3.30.200.60">
    <property type="entry name" value="Peptidase C65 Otubain, subdomain 1"/>
    <property type="match status" value="1"/>
</dbReference>
<dbReference type="AlphaFoldDB" id="A0A4T0P401"/>
<dbReference type="Proteomes" id="UP000305362">
    <property type="component" value="Unassembled WGS sequence"/>
</dbReference>
<evidence type="ECO:0000256" key="2">
    <source>
        <dbReference type="ARBA" id="ARBA00012759"/>
    </source>
</evidence>
<comment type="caution">
    <text evidence="8">The sequence shown here is derived from an EMBL/GenBank/DDBJ whole genome shotgun (WGS) entry which is preliminary data.</text>
</comment>
<dbReference type="OrthoDB" id="18915at2759"/>
<evidence type="ECO:0000313" key="15">
    <source>
        <dbReference type="Proteomes" id="UP000305647"/>
    </source>
</evidence>
<evidence type="ECO:0000256" key="6">
    <source>
        <dbReference type="ARBA" id="ARBA00022807"/>
    </source>
</evidence>
<dbReference type="EMBL" id="SPRW01000026">
    <property type="protein sequence ID" value="TIC64667.1"/>
    <property type="molecule type" value="Genomic_DNA"/>
</dbReference>
<evidence type="ECO:0000313" key="10">
    <source>
        <dbReference type="EMBL" id="TIC34180.1"/>
    </source>
</evidence>
<dbReference type="GO" id="GO:0006508">
    <property type="term" value="P:proteolysis"/>
    <property type="evidence" value="ECO:0007669"/>
    <property type="project" value="UniProtKB-KW"/>
</dbReference>
<dbReference type="EMBL" id="SPRX01000005">
    <property type="protein sequence ID" value="TIC68933.1"/>
    <property type="molecule type" value="Genomic_DNA"/>
</dbReference>
<dbReference type="PANTHER" id="PTHR12931:SF15">
    <property type="entry name" value="UBIQUITIN THIOESTERASE OTUBAIN-LIKE"/>
    <property type="match status" value="1"/>
</dbReference>
<comment type="catalytic activity">
    <reaction evidence="1">
        <text>Thiol-dependent hydrolysis of ester, thioester, amide, peptide and isopeptide bonds formed by the C-terminal Gly of ubiquitin (a 76-residue protein attached to proteins as an intracellular targeting signal).</text>
        <dbReference type="EC" id="3.4.19.12"/>
    </reaction>
</comment>
<evidence type="ECO:0000313" key="17">
    <source>
        <dbReference type="Proteomes" id="UP000309601"/>
    </source>
</evidence>
<evidence type="ECO:0000313" key="11">
    <source>
        <dbReference type="EMBL" id="TIC64667.1"/>
    </source>
</evidence>
<dbReference type="EMBL" id="SPRO01000002">
    <property type="protein sequence ID" value="TIC34180.1"/>
    <property type="molecule type" value="Genomic_DNA"/>
</dbReference>
<evidence type="ECO:0000313" key="14">
    <source>
        <dbReference type="Proteomes" id="UP000305362"/>
    </source>
</evidence>
<organism evidence="8 18">
    <name type="scientific">Wallemia mellicola</name>
    <dbReference type="NCBI Taxonomy" id="1708541"/>
    <lineage>
        <taxon>Eukaryota</taxon>
        <taxon>Fungi</taxon>
        <taxon>Dikarya</taxon>
        <taxon>Basidiomycota</taxon>
        <taxon>Wallemiomycotina</taxon>
        <taxon>Wallemiomycetes</taxon>
        <taxon>Wallemiales</taxon>
        <taxon>Wallemiaceae</taxon>
        <taxon>Wallemia</taxon>
    </lineage>
</organism>
<dbReference type="InterPro" id="IPR019400">
    <property type="entry name" value="Peptidase_C65_otubain"/>
</dbReference>
<dbReference type="PANTHER" id="PTHR12931">
    <property type="entry name" value="UBIQUITIN THIOLESTERASE PROTEIN OTUB"/>
    <property type="match status" value="1"/>
</dbReference>
<evidence type="ECO:0000256" key="5">
    <source>
        <dbReference type="ARBA" id="ARBA00022801"/>
    </source>
</evidence>
<evidence type="ECO:0000256" key="4">
    <source>
        <dbReference type="ARBA" id="ARBA00022786"/>
    </source>
</evidence>
<protein>
    <recommendedName>
        <fullName evidence="2">ubiquitinyl hydrolase 1</fullName>
        <ecNumber evidence="2">3.4.19.12</ecNumber>
    </recommendedName>
</protein>
<dbReference type="GO" id="GO:0004843">
    <property type="term" value="F:cysteine-type deubiquitinase activity"/>
    <property type="evidence" value="ECO:0007669"/>
    <property type="project" value="UniProtKB-EC"/>
</dbReference>
<dbReference type="OMA" id="ADHVQIT"/>
<dbReference type="Proteomes" id="UP000309601">
    <property type="component" value="Unassembled WGS sequence"/>
</dbReference>
<dbReference type="GO" id="GO:0005634">
    <property type="term" value="C:nucleus"/>
    <property type="evidence" value="ECO:0007669"/>
    <property type="project" value="TreeGrafter"/>
</dbReference>
<dbReference type="InterPro" id="IPR042467">
    <property type="entry name" value="Peptidase_C65_otubain_sub2"/>
</dbReference>
<evidence type="ECO:0000313" key="18">
    <source>
        <dbReference type="Proteomes" id="UP000310685"/>
    </source>
</evidence>
<evidence type="ECO:0000259" key="7">
    <source>
        <dbReference type="PROSITE" id="PS50802"/>
    </source>
</evidence>
<evidence type="ECO:0000313" key="19">
    <source>
        <dbReference type="Proteomes" id="UP000310708"/>
    </source>
</evidence>
<accession>A0A4T0P401</accession>
<dbReference type="Gene3D" id="1.20.1300.20">
    <property type="entry name" value="Peptidase C65 Otubain, subdomain 2"/>
    <property type="match status" value="1"/>
</dbReference>
<evidence type="ECO:0000256" key="3">
    <source>
        <dbReference type="ARBA" id="ARBA00022670"/>
    </source>
</evidence>
<dbReference type="InterPro" id="IPR042468">
    <property type="entry name" value="Peptidase_C65_otubain_sub1"/>
</dbReference>
<evidence type="ECO:0000313" key="16">
    <source>
        <dbReference type="Proteomes" id="UP000307169"/>
    </source>
</evidence>
<evidence type="ECO:0000313" key="9">
    <source>
        <dbReference type="EMBL" id="TIC00249.1"/>
    </source>
</evidence>
<dbReference type="Proteomes" id="UP000307169">
    <property type="component" value="Unassembled WGS sequence"/>
</dbReference>
<dbReference type="Proteomes" id="UP000305647">
    <property type="component" value="Unassembled WGS sequence"/>
</dbReference>
<dbReference type="InterPro" id="IPR038765">
    <property type="entry name" value="Papain-like_cys_pep_sf"/>
</dbReference>
<dbReference type="EC" id="3.4.19.12" evidence="2"/>
<name>A0A4T0P401_9BASI</name>
<dbReference type="InterPro" id="IPR003323">
    <property type="entry name" value="OTU_dom"/>
</dbReference>
<gene>
    <name evidence="13" type="ORF">E3Q01_00590</name>
    <name evidence="11" type="ORF">E3Q02_02539</name>
    <name evidence="12" type="ORF">E3Q03_02412</name>
    <name evidence="10" type="ORF">E3Q10_00424</name>
    <name evidence="9" type="ORF">E3Q17_02300</name>
    <name evidence="8" type="ORF">E3Q22_01442</name>
</gene>
<dbReference type="Pfam" id="PF10275">
    <property type="entry name" value="Peptidase_C65"/>
    <property type="match status" value="1"/>
</dbReference>
<dbReference type="SUPFAM" id="SSF54001">
    <property type="entry name" value="Cysteine proteinases"/>
    <property type="match status" value="1"/>
</dbReference>
<keyword evidence="6" id="KW-0788">Thiol protease</keyword>
<keyword evidence="4" id="KW-0833">Ubl conjugation pathway</keyword>
<proteinExistence type="predicted"/>
<sequence length="271" mass="30824">MTSEAQSTELNDTEILELTEKIKEEESRGSPLIGVLEEMPALLKEYENGNEIYKNKINNLITEGYNHFRRIRGDGNCFYRAITYAFIELVSKDSQAATSAKERLENVGIPLLSELGFDSDIMLDFYQPLLSILDNVKDPSISIGDYLKVTLNDDEEVSNSIVVFMRYLTSATIRKNADDFIPFLFAYEGDLQLDDEGMPDIKKFCETYVEAFGKEADHLQMTALGRVLDLGLKVCYLDASERPTVDWHTLNENSKTITLLYRPGHVDLVYK</sequence>
<dbReference type="Proteomes" id="UP000310685">
    <property type="component" value="Unassembled WGS sequence"/>
</dbReference>
<dbReference type="PROSITE" id="PS50802">
    <property type="entry name" value="OTU"/>
    <property type="match status" value="1"/>
</dbReference>
<reference evidence="14 15" key="1">
    <citation type="submission" date="2019-03" db="EMBL/GenBank/DDBJ databases">
        <title>Sequencing 25 genomes of Wallemia mellicola.</title>
        <authorList>
            <person name="Gostincar C."/>
        </authorList>
    </citation>
    <scope>NUCLEOTIDE SEQUENCE [LARGE SCALE GENOMIC DNA]</scope>
    <source>
        <strain evidence="9 16">EXF-1262</strain>
        <strain evidence="11 17">EXF-1274</strain>
        <strain evidence="12 14">EXF-1277</strain>
        <strain evidence="8 18">EXF-6152</strain>
        <strain evidence="13 19">EXF-757</strain>
        <strain evidence="10 15">EXF-8738</strain>
    </source>
</reference>
<dbReference type="EMBL" id="SPRV01000023">
    <property type="protein sequence ID" value="TIC65905.1"/>
    <property type="molecule type" value="Genomic_DNA"/>
</dbReference>
<keyword evidence="3" id="KW-0645">Protease</keyword>
<dbReference type="CDD" id="cd22749">
    <property type="entry name" value="Otubain_C65"/>
    <property type="match status" value="1"/>
</dbReference>
<keyword evidence="5" id="KW-0378">Hydrolase</keyword>
<dbReference type="EMBL" id="SPRH01000024">
    <property type="protein sequence ID" value="TIC00249.1"/>
    <property type="molecule type" value="Genomic_DNA"/>
</dbReference>
<evidence type="ECO:0000256" key="1">
    <source>
        <dbReference type="ARBA" id="ARBA00000707"/>
    </source>
</evidence>
<dbReference type="Proteomes" id="UP000310708">
    <property type="component" value="Unassembled WGS sequence"/>
</dbReference>
<feature type="domain" description="OTU" evidence="7">
    <location>
        <begin position="66"/>
        <end position="271"/>
    </location>
</feature>
<dbReference type="GO" id="GO:0071108">
    <property type="term" value="P:protein K48-linked deubiquitination"/>
    <property type="evidence" value="ECO:0007669"/>
    <property type="project" value="TreeGrafter"/>
</dbReference>
<evidence type="ECO:0000313" key="12">
    <source>
        <dbReference type="EMBL" id="TIC65905.1"/>
    </source>
</evidence>
<dbReference type="EMBL" id="SPRC01000010">
    <property type="protein sequence ID" value="TIB81172.1"/>
    <property type="molecule type" value="Genomic_DNA"/>
</dbReference>
<evidence type="ECO:0000313" key="13">
    <source>
        <dbReference type="EMBL" id="TIC68933.1"/>
    </source>
</evidence>
<dbReference type="GO" id="GO:0043130">
    <property type="term" value="F:ubiquitin binding"/>
    <property type="evidence" value="ECO:0007669"/>
    <property type="project" value="TreeGrafter"/>
</dbReference>